<gene>
    <name evidence="3" type="ORF">PGTG_01489</name>
</gene>
<dbReference type="OrthoDB" id="10281001at2759"/>
<reference evidence="4" key="2">
    <citation type="journal article" date="2011" name="Proc. Natl. Acad. Sci. U.S.A.">
        <title>Obligate biotrophy features unraveled by the genomic analysis of rust fungi.</title>
        <authorList>
            <person name="Duplessis S."/>
            <person name="Cuomo C.A."/>
            <person name="Lin Y.-C."/>
            <person name="Aerts A."/>
            <person name="Tisserant E."/>
            <person name="Veneault-Fourrey C."/>
            <person name="Joly D.L."/>
            <person name="Hacquard S."/>
            <person name="Amselem J."/>
            <person name="Cantarel B.L."/>
            <person name="Chiu R."/>
            <person name="Coutinho P.M."/>
            <person name="Feau N."/>
            <person name="Field M."/>
            <person name="Frey P."/>
            <person name="Gelhaye E."/>
            <person name="Goldberg J."/>
            <person name="Grabherr M.G."/>
            <person name="Kodira C.D."/>
            <person name="Kohler A."/>
            <person name="Kuees U."/>
            <person name="Lindquist E.A."/>
            <person name="Lucas S.M."/>
            <person name="Mago R."/>
            <person name="Mauceli E."/>
            <person name="Morin E."/>
            <person name="Murat C."/>
            <person name="Pangilinan J.L."/>
            <person name="Park R."/>
            <person name="Pearson M."/>
            <person name="Quesneville H."/>
            <person name="Rouhier N."/>
            <person name="Sakthikumar S."/>
            <person name="Salamov A.A."/>
            <person name="Schmutz J."/>
            <person name="Selles B."/>
            <person name="Shapiro H."/>
            <person name="Tanguay P."/>
            <person name="Tuskan G.A."/>
            <person name="Henrissat B."/>
            <person name="Van de Peer Y."/>
            <person name="Rouze P."/>
            <person name="Ellis J.G."/>
            <person name="Dodds P.N."/>
            <person name="Schein J.E."/>
            <person name="Zhong S."/>
            <person name="Hamelin R.C."/>
            <person name="Grigoriev I.V."/>
            <person name="Szabo L.J."/>
            <person name="Martin F."/>
        </authorList>
    </citation>
    <scope>NUCLEOTIDE SEQUENCE [LARGE SCALE GENOMIC DNA]</scope>
    <source>
        <strain evidence="4">CRL 75-36-700-3 / race SCCL</strain>
    </source>
</reference>
<dbReference type="RefSeq" id="XP_003319315.2">
    <property type="nucleotide sequence ID" value="XM_003319267.2"/>
</dbReference>
<feature type="region of interest" description="Disordered" evidence="1">
    <location>
        <begin position="227"/>
        <end position="247"/>
    </location>
</feature>
<feature type="compositionally biased region" description="Basic and acidic residues" evidence="1">
    <location>
        <begin position="102"/>
        <end position="111"/>
    </location>
</feature>
<dbReference type="Proteomes" id="UP000008783">
    <property type="component" value="Unassembled WGS sequence"/>
</dbReference>
<proteinExistence type="predicted"/>
<name>E3JS25_PUCGT</name>
<dbReference type="AlphaFoldDB" id="E3JS25"/>
<keyword evidence="2" id="KW-0732">Signal</keyword>
<feature type="region of interest" description="Disordered" evidence="1">
    <location>
        <begin position="96"/>
        <end position="150"/>
    </location>
</feature>
<evidence type="ECO:0008006" key="5">
    <source>
        <dbReference type="Google" id="ProtNLM"/>
    </source>
</evidence>
<sequence length="499" mass="56895">MHCLVVGCFFVFGCSAMDNYLFRASPDGTAETLMSKGRNPCGSDPIDHFASGSTPMDHVECISNTNFLPAFSSNAARDEGGMSSFVKSSQPVLLTSKQQVSHSEEERKFVAEEMDPSSSSASDKGIKRESPDRLKIYSHSQSSTLAEPMGLERRPHKVIKLLGFSIVTPADPTSDLEGITKHSKQSGESSSPVKSESDIGEVKPLHSFLSRKHKKISGSSQHIITPAACKIEPTKGSSEADPTSTNDSIRKAIKKEYQSEVLKFDEKVFRPSPISGKINQNISEILKILSVDLKLQEIVMTEKQFIRYCMFLYHNQDTNSEGILMNDDERRKQKLELLDKLMENRQHWYRHWLKRANLNLENFPENLNVKMRNLIVMYLFYVEMISTIVPGSTEVGSELTKAFEFAQTIYGSRASSHRIIDTEFYQKTLKIKKNVIRSISHTNLFPSLWNFLRLWMEAYRIDFLDLIIKNRLWDATKRFFNKIFVHSIENLNIQMQKHS</sequence>
<protein>
    <recommendedName>
        <fullName evidence="5">ELMO domain-containing protein</fullName>
    </recommendedName>
</protein>
<evidence type="ECO:0000256" key="2">
    <source>
        <dbReference type="SAM" id="SignalP"/>
    </source>
</evidence>
<feature type="compositionally biased region" description="Polar residues" evidence="1">
    <location>
        <begin position="235"/>
        <end position="247"/>
    </location>
</feature>
<dbReference type="HOGENOM" id="CLU_539829_0_0_1"/>
<feature type="chain" id="PRO_5003172089" description="ELMO domain-containing protein" evidence="2">
    <location>
        <begin position="17"/>
        <end position="499"/>
    </location>
</feature>
<dbReference type="KEGG" id="pgr:PGTG_01489"/>
<feature type="compositionally biased region" description="Basic and acidic residues" evidence="1">
    <location>
        <begin position="195"/>
        <end position="204"/>
    </location>
</feature>
<dbReference type="VEuPathDB" id="FungiDB:PGTG_01489"/>
<feature type="signal peptide" evidence="2">
    <location>
        <begin position="1"/>
        <end position="16"/>
    </location>
</feature>
<accession>E3JS25</accession>
<evidence type="ECO:0000313" key="3">
    <source>
        <dbReference type="EMBL" id="EFP74896.2"/>
    </source>
</evidence>
<evidence type="ECO:0000256" key="1">
    <source>
        <dbReference type="SAM" id="MobiDB-lite"/>
    </source>
</evidence>
<keyword evidence="4" id="KW-1185">Reference proteome</keyword>
<feature type="region of interest" description="Disordered" evidence="1">
    <location>
        <begin position="175"/>
        <end position="204"/>
    </location>
</feature>
<dbReference type="EMBL" id="DS178263">
    <property type="protein sequence ID" value="EFP74896.2"/>
    <property type="molecule type" value="Genomic_DNA"/>
</dbReference>
<reference key="1">
    <citation type="submission" date="2007-01" db="EMBL/GenBank/DDBJ databases">
        <title>The Genome Sequence of Puccinia graminis f. sp. tritici Strain CRL 75-36-700-3.</title>
        <authorList>
            <consortium name="The Broad Institute Genome Sequencing Platform"/>
            <person name="Birren B."/>
            <person name="Lander E."/>
            <person name="Galagan J."/>
            <person name="Nusbaum C."/>
            <person name="Devon K."/>
            <person name="Cuomo C."/>
            <person name="Jaffe D."/>
            <person name="Butler J."/>
            <person name="Alvarez P."/>
            <person name="Gnerre S."/>
            <person name="Grabherr M."/>
            <person name="Mauceli E."/>
            <person name="Brockman W."/>
            <person name="Young S."/>
            <person name="LaButti K."/>
            <person name="Sykes S."/>
            <person name="DeCaprio D."/>
            <person name="Crawford M."/>
            <person name="Koehrsen M."/>
            <person name="Engels R."/>
            <person name="Montgomery P."/>
            <person name="Pearson M."/>
            <person name="Howarth C."/>
            <person name="Larson L."/>
            <person name="White J."/>
            <person name="Zeng Q."/>
            <person name="Kodira C."/>
            <person name="Yandava C."/>
            <person name="Alvarado L."/>
            <person name="O'Leary S."/>
            <person name="Szabo L."/>
            <person name="Dean R."/>
            <person name="Schein J."/>
        </authorList>
    </citation>
    <scope>NUCLEOTIDE SEQUENCE</scope>
    <source>
        <strain>CRL 75-36-700-3</strain>
    </source>
</reference>
<dbReference type="GeneID" id="10547093"/>
<dbReference type="InParanoid" id="E3JS25"/>
<evidence type="ECO:0000313" key="4">
    <source>
        <dbReference type="Proteomes" id="UP000008783"/>
    </source>
</evidence>
<feature type="compositionally biased region" description="Basic and acidic residues" evidence="1">
    <location>
        <begin position="124"/>
        <end position="135"/>
    </location>
</feature>
<organism evidence="3 4">
    <name type="scientific">Puccinia graminis f. sp. tritici (strain CRL 75-36-700-3 / race SCCL)</name>
    <name type="common">Black stem rust fungus</name>
    <dbReference type="NCBI Taxonomy" id="418459"/>
    <lineage>
        <taxon>Eukaryota</taxon>
        <taxon>Fungi</taxon>
        <taxon>Dikarya</taxon>
        <taxon>Basidiomycota</taxon>
        <taxon>Pucciniomycotina</taxon>
        <taxon>Pucciniomycetes</taxon>
        <taxon>Pucciniales</taxon>
        <taxon>Pucciniaceae</taxon>
        <taxon>Puccinia</taxon>
    </lineage>
</organism>